<evidence type="ECO:0000313" key="3">
    <source>
        <dbReference type="Proteomes" id="UP001596915"/>
    </source>
</evidence>
<accession>A0ABW2X4C2</accession>
<organism evidence="2 3">
    <name type="scientific">Streptomyces sanglieri</name>
    <dbReference type="NCBI Taxonomy" id="193460"/>
    <lineage>
        <taxon>Bacteria</taxon>
        <taxon>Bacillati</taxon>
        <taxon>Actinomycetota</taxon>
        <taxon>Actinomycetes</taxon>
        <taxon>Kitasatosporales</taxon>
        <taxon>Streptomycetaceae</taxon>
        <taxon>Streptomyces</taxon>
    </lineage>
</organism>
<reference evidence="3" key="1">
    <citation type="journal article" date="2019" name="Int. J. Syst. Evol. Microbiol.">
        <title>The Global Catalogue of Microorganisms (GCM) 10K type strain sequencing project: providing services to taxonomists for standard genome sequencing and annotation.</title>
        <authorList>
            <consortium name="The Broad Institute Genomics Platform"/>
            <consortium name="The Broad Institute Genome Sequencing Center for Infectious Disease"/>
            <person name="Wu L."/>
            <person name="Ma J."/>
        </authorList>
    </citation>
    <scope>NUCLEOTIDE SEQUENCE [LARGE SCALE GENOMIC DNA]</scope>
    <source>
        <strain evidence="3">JCM 12607</strain>
    </source>
</reference>
<keyword evidence="3" id="KW-1185">Reference proteome</keyword>
<keyword evidence="2" id="KW-0378">Hydrolase</keyword>
<evidence type="ECO:0000259" key="1">
    <source>
        <dbReference type="Pfam" id="PF03372"/>
    </source>
</evidence>
<protein>
    <submittedName>
        <fullName evidence="2">Endonuclease/exonuclease/phosphatase family protein</fullName>
    </submittedName>
</protein>
<sequence length="294" mass="33055">MDSVLSGAGRDILRVVTYNLREGGLDGDGVETGTGAIDISRWEQEIDLMGRLEPDVLCFQECKYYDRNDFEMARRTGQALDMEWYLAPSDSHGSHLMTLVNPRYIEVRRFVPDAEEGKFHHTLARADLVDRRTGWNFTVLNTHLDPFSPANRIREASWLTEYGARDDVVLAGDLNSEAPGDPAVTSWSWLPAELHSRHRFQNPDGTYAGSDRRALSALLHAGFRDPVTHLGFPSARTVGYWSPTEQRDFRSDYVLPARGMAPRLKGLLVPDTDVIRSMSDHLPVCGDFALPHQS</sequence>
<keyword evidence="2" id="KW-0255">Endonuclease</keyword>
<evidence type="ECO:0000313" key="2">
    <source>
        <dbReference type="EMBL" id="MFD0628539.1"/>
    </source>
</evidence>
<dbReference type="Pfam" id="PF03372">
    <property type="entry name" value="Exo_endo_phos"/>
    <property type="match status" value="1"/>
</dbReference>
<name>A0ABW2X4C2_9ACTN</name>
<dbReference type="EMBL" id="JBHTGL010000008">
    <property type="protein sequence ID" value="MFD0628539.1"/>
    <property type="molecule type" value="Genomic_DNA"/>
</dbReference>
<proteinExistence type="predicted"/>
<dbReference type="Proteomes" id="UP001596915">
    <property type="component" value="Unassembled WGS sequence"/>
</dbReference>
<comment type="caution">
    <text evidence="2">The sequence shown here is derived from an EMBL/GenBank/DDBJ whole genome shotgun (WGS) entry which is preliminary data.</text>
</comment>
<dbReference type="GO" id="GO:0004519">
    <property type="term" value="F:endonuclease activity"/>
    <property type="evidence" value="ECO:0007669"/>
    <property type="project" value="UniProtKB-KW"/>
</dbReference>
<gene>
    <name evidence="2" type="ORF">ACFQ2K_43880</name>
</gene>
<dbReference type="SUPFAM" id="SSF56219">
    <property type="entry name" value="DNase I-like"/>
    <property type="match status" value="1"/>
</dbReference>
<dbReference type="InterPro" id="IPR005135">
    <property type="entry name" value="Endo/exonuclease/phosphatase"/>
</dbReference>
<dbReference type="InterPro" id="IPR036691">
    <property type="entry name" value="Endo/exonu/phosph_ase_sf"/>
</dbReference>
<feature type="domain" description="Endonuclease/exonuclease/phosphatase" evidence="1">
    <location>
        <begin position="46"/>
        <end position="281"/>
    </location>
</feature>
<keyword evidence="2" id="KW-0540">Nuclease</keyword>
<dbReference type="Gene3D" id="3.60.10.10">
    <property type="entry name" value="Endonuclease/exonuclease/phosphatase"/>
    <property type="match status" value="1"/>
</dbReference>